<dbReference type="SUPFAM" id="SSF52833">
    <property type="entry name" value="Thioredoxin-like"/>
    <property type="match status" value="1"/>
</dbReference>
<feature type="chain" id="PRO_5042019797" description="Thioredoxin domain-containing protein" evidence="1">
    <location>
        <begin position="21"/>
        <end position="122"/>
    </location>
</feature>
<dbReference type="InterPro" id="IPR036249">
    <property type="entry name" value="Thioredoxin-like_sf"/>
</dbReference>
<dbReference type="EMBL" id="JAQMWT010000078">
    <property type="protein sequence ID" value="KAJ8611246.1"/>
    <property type="molecule type" value="Genomic_DNA"/>
</dbReference>
<dbReference type="Proteomes" id="UP001230188">
    <property type="component" value="Unassembled WGS sequence"/>
</dbReference>
<keyword evidence="4" id="KW-1185">Reference proteome</keyword>
<dbReference type="Gene3D" id="3.40.30.10">
    <property type="entry name" value="Glutaredoxin"/>
    <property type="match status" value="1"/>
</dbReference>
<accession>A0AAD7UN89</accession>
<keyword evidence="1" id="KW-0732">Signal</keyword>
<feature type="signal peptide" evidence="1">
    <location>
        <begin position="1"/>
        <end position="20"/>
    </location>
</feature>
<evidence type="ECO:0000313" key="3">
    <source>
        <dbReference type="EMBL" id="KAJ8611246.1"/>
    </source>
</evidence>
<dbReference type="InterPro" id="IPR013766">
    <property type="entry name" value="Thioredoxin_domain"/>
</dbReference>
<gene>
    <name evidence="3" type="ORF">CTAYLR_004129</name>
</gene>
<name>A0AAD7UN89_9STRA</name>
<protein>
    <recommendedName>
        <fullName evidence="2">Thioredoxin domain-containing protein</fullName>
    </recommendedName>
</protein>
<comment type="caution">
    <text evidence="3">The sequence shown here is derived from an EMBL/GenBank/DDBJ whole genome shotgun (WGS) entry which is preliminary data.</text>
</comment>
<sequence>MVLLLSSRFLLVACVALAGAEVALDITNFDEVVGTTPWVIEFASDMCMSCKEFAPTWHAFAAKVEGIEGLGVGRVNIDKKVGLQLAQRTPTVLSKIPKQRVRHFGRHFRACSPPPARPTLPL</sequence>
<evidence type="ECO:0000259" key="2">
    <source>
        <dbReference type="Pfam" id="PF00085"/>
    </source>
</evidence>
<proteinExistence type="predicted"/>
<feature type="domain" description="Thioredoxin" evidence="2">
    <location>
        <begin position="25"/>
        <end position="80"/>
    </location>
</feature>
<reference evidence="3" key="1">
    <citation type="submission" date="2023-01" db="EMBL/GenBank/DDBJ databases">
        <title>Metagenome sequencing of chrysophaentin producing Chrysophaeum taylorii.</title>
        <authorList>
            <person name="Davison J."/>
            <person name="Bewley C."/>
        </authorList>
    </citation>
    <scope>NUCLEOTIDE SEQUENCE</scope>
    <source>
        <strain evidence="3">NIES-1699</strain>
    </source>
</reference>
<evidence type="ECO:0000313" key="4">
    <source>
        <dbReference type="Proteomes" id="UP001230188"/>
    </source>
</evidence>
<organism evidence="3 4">
    <name type="scientific">Chrysophaeum taylorii</name>
    <dbReference type="NCBI Taxonomy" id="2483200"/>
    <lineage>
        <taxon>Eukaryota</taxon>
        <taxon>Sar</taxon>
        <taxon>Stramenopiles</taxon>
        <taxon>Ochrophyta</taxon>
        <taxon>Pelagophyceae</taxon>
        <taxon>Pelagomonadales</taxon>
        <taxon>Pelagomonadaceae</taxon>
        <taxon>Chrysophaeum</taxon>
    </lineage>
</organism>
<dbReference type="AlphaFoldDB" id="A0AAD7UN89"/>
<dbReference type="Pfam" id="PF00085">
    <property type="entry name" value="Thioredoxin"/>
    <property type="match status" value="1"/>
</dbReference>
<evidence type="ECO:0000256" key="1">
    <source>
        <dbReference type="SAM" id="SignalP"/>
    </source>
</evidence>